<reference evidence="1 2" key="1">
    <citation type="submission" date="2016-05" db="EMBL/GenBank/DDBJ databases">
        <title>Comparative analysis of secretome profiles of manganese(II)-oxidizing ascomycete fungi.</title>
        <authorList>
            <consortium name="DOE Joint Genome Institute"/>
            <person name="Zeiner C.A."/>
            <person name="Purvine S.O."/>
            <person name="Zink E.M."/>
            <person name="Wu S."/>
            <person name="Pasa-Tolic L."/>
            <person name="Chaput D.L."/>
            <person name="Haridas S."/>
            <person name="Grigoriev I.V."/>
            <person name="Santelli C.M."/>
            <person name="Hansel C.M."/>
        </authorList>
    </citation>
    <scope>NUCLEOTIDE SEQUENCE [LARGE SCALE GENOMIC DNA]</scope>
    <source>
        <strain evidence="1 2">AP3s5-JAC2a</strain>
    </source>
</reference>
<dbReference type="InParanoid" id="A0A177C6D0"/>
<dbReference type="Proteomes" id="UP000077069">
    <property type="component" value="Unassembled WGS sequence"/>
</dbReference>
<sequence length="406" mass="46250">MHFLTLVKDYTRVDYSLDRTQVHRQMWRYIRHVRLYKPHRPSADTMESSSREALQTALPKTKLTNCTAMLLRTRKLDATDPRDKIFAIHGLLLVLGACLPNPDYSKSTEKVYREAAAAAIAHDARLHILGSITGESLIKDLPSWVPDWSCNQPISEIASWDDYVVLSEPETMLRISVIDGSRLTLGGVEVDTIQEHSVAFPDRYHDNRISEIKTLLGSLNMLEKHCQHKGPVEFFSGLIKKPWPRTRSPLKMFAKDFSVQVLSAYWIKGLKRFEENSDTLPNARYSASDIGYWAGKCAQEDGLTLGGEYIGGDVRFFHKLMRSLLDRKVMFRTERGYLGIASRALQISDRIVYFQGASVPMLIRKVESNWRLVAPAYIQDGMLEDKTNKLLASAGPDLNWKEYVLV</sequence>
<protein>
    <recommendedName>
        <fullName evidence="3">Heterokaryon incompatibility domain-containing protein</fullName>
    </recommendedName>
</protein>
<dbReference type="AlphaFoldDB" id="A0A177C6D0"/>
<dbReference type="OrthoDB" id="194358at2759"/>
<accession>A0A177C6D0</accession>
<evidence type="ECO:0000313" key="2">
    <source>
        <dbReference type="Proteomes" id="UP000077069"/>
    </source>
</evidence>
<dbReference type="InterPro" id="IPR052895">
    <property type="entry name" value="HetReg/Transcr_Mod"/>
</dbReference>
<dbReference type="PANTHER" id="PTHR24148">
    <property type="entry name" value="ANKYRIN REPEAT DOMAIN-CONTAINING PROTEIN 39 HOMOLOG-RELATED"/>
    <property type="match status" value="1"/>
</dbReference>
<evidence type="ECO:0000313" key="1">
    <source>
        <dbReference type="EMBL" id="OAG03314.1"/>
    </source>
</evidence>
<dbReference type="RefSeq" id="XP_018033679.1">
    <property type="nucleotide sequence ID" value="XM_018188004.1"/>
</dbReference>
<keyword evidence="2" id="KW-1185">Reference proteome</keyword>
<dbReference type="EMBL" id="KV441555">
    <property type="protein sequence ID" value="OAG03314.1"/>
    <property type="molecule type" value="Genomic_DNA"/>
</dbReference>
<proteinExistence type="predicted"/>
<gene>
    <name evidence="1" type="ORF">CC84DRAFT_968539</name>
</gene>
<evidence type="ECO:0008006" key="3">
    <source>
        <dbReference type="Google" id="ProtNLM"/>
    </source>
</evidence>
<dbReference type="Pfam" id="PF26639">
    <property type="entry name" value="Het-6_barrel"/>
    <property type="match status" value="1"/>
</dbReference>
<dbReference type="GeneID" id="28771490"/>
<organism evidence="1 2">
    <name type="scientific">Paraphaeosphaeria sporulosa</name>
    <dbReference type="NCBI Taxonomy" id="1460663"/>
    <lineage>
        <taxon>Eukaryota</taxon>
        <taxon>Fungi</taxon>
        <taxon>Dikarya</taxon>
        <taxon>Ascomycota</taxon>
        <taxon>Pezizomycotina</taxon>
        <taxon>Dothideomycetes</taxon>
        <taxon>Pleosporomycetidae</taxon>
        <taxon>Pleosporales</taxon>
        <taxon>Massarineae</taxon>
        <taxon>Didymosphaeriaceae</taxon>
        <taxon>Paraphaeosphaeria</taxon>
    </lineage>
</organism>
<dbReference type="PANTHER" id="PTHR24148:SF77">
    <property type="entry name" value="HETEROKARYON INCOMPATIBILITY DOMAIN-CONTAINING PROTEIN"/>
    <property type="match status" value="1"/>
</dbReference>
<name>A0A177C6D0_9PLEO</name>